<dbReference type="InterPro" id="IPR030395">
    <property type="entry name" value="GP_PDE_dom"/>
</dbReference>
<organism evidence="7 8">
    <name type="scientific">Rhypophila decipiens</name>
    <dbReference type="NCBI Taxonomy" id="261697"/>
    <lineage>
        <taxon>Eukaryota</taxon>
        <taxon>Fungi</taxon>
        <taxon>Dikarya</taxon>
        <taxon>Ascomycota</taxon>
        <taxon>Pezizomycotina</taxon>
        <taxon>Sordariomycetes</taxon>
        <taxon>Sordariomycetidae</taxon>
        <taxon>Sordariales</taxon>
        <taxon>Naviculisporaceae</taxon>
        <taxon>Rhypophila</taxon>
    </lineage>
</organism>
<name>A0AAN6XZY6_9PEZI</name>
<dbReference type="Gene3D" id="1.25.40.20">
    <property type="entry name" value="Ankyrin repeat-containing domain"/>
    <property type="match status" value="1"/>
</dbReference>
<dbReference type="Proteomes" id="UP001301769">
    <property type="component" value="Unassembled WGS sequence"/>
</dbReference>
<keyword evidence="2" id="KW-0378">Hydrolase</keyword>
<gene>
    <name evidence="7" type="ORF">QBC37DRAFT_434457</name>
</gene>
<dbReference type="InterPro" id="IPR036770">
    <property type="entry name" value="Ankyrin_rpt-contain_sf"/>
</dbReference>
<evidence type="ECO:0000256" key="3">
    <source>
        <dbReference type="ARBA" id="ARBA00023043"/>
    </source>
</evidence>
<feature type="repeat" description="ANK" evidence="4">
    <location>
        <begin position="141"/>
        <end position="163"/>
    </location>
</feature>
<feature type="region of interest" description="Disordered" evidence="5">
    <location>
        <begin position="581"/>
        <end position="612"/>
    </location>
</feature>
<dbReference type="AlphaFoldDB" id="A0AAN6XZY6"/>
<dbReference type="Gene3D" id="3.20.20.190">
    <property type="entry name" value="Phosphatidylinositol (PI) phosphodiesterase"/>
    <property type="match status" value="1"/>
</dbReference>
<reference evidence="7" key="2">
    <citation type="submission" date="2023-05" db="EMBL/GenBank/DDBJ databases">
        <authorList>
            <consortium name="Lawrence Berkeley National Laboratory"/>
            <person name="Steindorff A."/>
            <person name="Hensen N."/>
            <person name="Bonometti L."/>
            <person name="Westerberg I."/>
            <person name="Brannstrom I.O."/>
            <person name="Guillou S."/>
            <person name="Cros-Aarteil S."/>
            <person name="Calhoun S."/>
            <person name="Haridas S."/>
            <person name="Kuo A."/>
            <person name="Mondo S."/>
            <person name="Pangilinan J."/>
            <person name="Riley R."/>
            <person name="Labutti K."/>
            <person name="Andreopoulos B."/>
            <person name="Lipzen A."/>
            <person name="Chen C."/>
            <person name="Yanf M."/>
            <person name="Daum C."/>
            <person name="Ng V."/>
            <person name="Clum A."/>
            <person name="Ohm R."/>
            <person name="Martin F."/>
            <person name="Silar P."/>
            <person name="Natvig D."/>
            <person name="Lalanne C."/>
            <person name="Gautier V."/>
            <person name="Ament-Velasquez S.L."/>
            <person name="Kruys A."/>
            <person name="Hutchinson M.I."/>
            <person name="Powell A.J."/>
            <person name="Barry K."/>
            <person name="Miller A.N."/>
            <person name="Grigoriev I.V."/>
            <person name="Debuchy R."/>
            <person name="Gladieux P."/>
            <person name="Thoren M.H."/>
            <person name="Johannesson H."/>
        </authorList>
    </citation>
    <scope>NUCLEOTIDE SEQUENCE</scope>
    <source>
        <strain evidence="7">PSN293</strain>
    </source>
</reference>
<dbReference type="Pfam" id="PF03009">
    <property type="entry name" value="GDPD"/>
    <property type="match status" value="1"/>
</dbReference>
<evidence type="ECO:0000256" key="5">
    <source>
        <dbReference type="SAM" id="MobiDB-lite"/>
    </source>
</evidence>
<dbReference type="InterPro" id="IPR004331">
    <property type="entry name" value="SPX_dom"/>
</dbReference>
<dbReference type="InterPro" id="IPR057506">
    <property type="entry name" value="C2_GPCPD1"/>
</dbReference>
<dbReference type="PANTHER" id="PTHR22958:SF1">
    <property type="entry name" value="GLYCEROPHOSPHOCHOLINE PHOSPHODIESTERASE GPCPD1"/>
    <property type="match status" value="1"/>
</dbReference>
<evidence type="ECO:0000256" key="1">
    <source>
        <dbReference type="ARBA" id="ARBA00022737"/>
    </source>
</evidence>
<evidence type="ECO:0000256" key="4">
    <source>
        <dbReference type="PROSITE-ProRule" id="PRU00023"/>
    </source>
</evidence>
<dbReference type="PANTHER" id="PTHR22958">
    <property type="entry name" value="GLYCEROPHOSPHORYL DIESTER PHOSPHODIESTERASE"/>
    <property type="match status" value="1"/>
</dbReference>
<dbReference type="Pfam" id="PF00023">
    <property type="entry name" value="Ank"/>
    <property type="match status" value="1"/>
</dbReference>
<dbReference type="EMBL" id="MU858354">
    <property type="protein sequence ID" value="KAK4206772.1"/>
    <property type="molecule type" value="Genomic_DNA"/>
</dbReference>
<dbReference type="SUPFAM" id="SSF48403">
    <property type="entry name" value="Ankyrin repeat"/>
    <property type="match status" value="1"/>
</dbReference>
<evidence type="ECO:0000256" key="2">
    <source>
        <dbReference type="ARBA" id="ARBA00022801"/>
    </source>
</evidence>
<keyword evidence="1" id="KW-0677">Repeat</keyword>
<feature type="repeat" description="ANK" evidence="4">
    <location>
        <begin position="247"/>
        <end position="279"/>
    </location>
</feature>
<sequence length="828" mass="91092">MRFGHTLHRLFVPEWNEQYIDYNLLKCLIKLSKLSEAYQCLDSSISSLEGFLRARLNSPDTDPKKLQWFQEINARAVWRILAKLERHGQSEDPSHGRLRVRWQTLQSALETQLASVADNKQIVTEDVIRSSNDAILVGGQDGFTPLHLAVIGGHAQLVSHMIDSLPANKDTHTRNVMGEVLHVALRYQNDDIIRNLLRGCADLSYRSSRGETALHVAVQVGRVDYAAHVLEAMLKQRASHDVPDNSRAWTPLLFACADGNSEIIQLLIRAGSNQKHRDRLGWTAKEVAAFRGHLAVADLLEPFEASLTGGPADPVENQKARVDNIYCGADQNVIIATLGTTAKDRPIAGLDLPYCSSGYTRGKYETGSFLLEVSAMGAPERRRVPLPVLDDQINNPFVFKITDSTDPRLVFDVIQVTCTPRKEVVVASGTALLAGNSHQFGAFRQSLVREQTIPILEKETMRMAGSVTFTPLVVRPFSHLQIPRPIDLARSPSGPPVLIGHRGAGQNTATREHLQVGENTVGSFLSAVKLGASFVEFDIQITRDLQAVTFHDLSLSESGTDVPIHDVTLEQFLHASNTQLPHGNPLSMIGAGHSRDEAGRRPRSRSLGREFEAGAAQIRDRMKHTVDFKEKGFKPDTRGDFIQDTFATLQEILVTLPKDIGCDIEIKYPRLHETVGAGVAPIAIELNKFVDLVLEQLHQHADNRQIILSSFTPEICILLALKQKAYPVFFITNAGKVPMTDMEVRAASLQGAVHFARRWGLAGVVFACETLVMCPRLVGLVKGGGLVCGTYGAPNNDPGMVELQARAGVDLIVADRVGLIARRLAKLA</sequence>
<dbReference type="PROSITE" id="PS50088">
    <property type="entry name" value="ANK_REPEAT"/>
    <property type="match status" value="3"/>
</dbReference>
<dbReference type="PROSITE" id="PS50297">
    <property type="entry name" value="ANK_REP_REGION"/>
    <property type="match status" value="3"/>
</dbReference>
<reference evidence="7" key="1">
    <citation type="journal article" date="2023" name="Mol. Phylogenet. Evol.">
        <title>Genome-scale phylogeny and comparative genomics of the fungal order Sordariales.</title>
        <authorList>
            <person name="Hensen N."/>
            <person name="Bonometti L."/>
            <person name="Westerberg I."/>
            <person name="Brannstrom I.O."/>
            <person name="Guillou S."/>
            <person name="Cros-Aarteil S."/>
            <person name="Calhoun S."/>
            <person name="Haridas S."/>
            <person name="Kuo A."/>
            <person name="Mondo S."/>
            <person name="Pangilinan J."/>
            <person name="Riley R."/>
            <person name="LaButti K."/>
            <person name="Andreopoulos B."/>
            <person name="Lipzen A."/>
            <person name="Chen C."/>
            <person name="Yan M."/>
            <person name="Daum C."/>
            <person name="Ng V."/>
            <person name="Clum A."/>
            <person name="Steindorff A."/>
            <person name="Ohm R.A."/>
            <person name="Martin F."/>
            <person name="Silar P."/>
            <person name="Natvig D.O."/>
            <person name="Lalanne C."/>
            <person name="Gautier V."/>
            <person name="Ament-Velasquez S.L."/>
            <person name="Kruys A."/>
            <person name="Hutchinson M.I."/>
            <person name="Powell A.J."/>
            <person name="Barry K."/>
            <person name="Miller A.N."/>
            <person name="Grigoriev I.V."/>
            <person name="Debuchy R."/>
            <person name="Gladieux P."/>
            <person name="Hiltunen Thoren M."/>
            <person name="Johannesson H."/>
        </authorList>
    </citation>
    <scope>NUCLEOTIDE SEQUENCE</scope>
    <source>
        <strain evidence="7">PSN293</strain>
    </source>
</reference>
<dbReference type="Pfam" id="PF03105">
    <property type="entry name" value="SPX"/>
    <property type="match status" value="1"/>
</dbReference>
<feature type="domain" description="GP-PDE" evidence="6">
    <location>
        <begin position="496"/>
        <end position="824"/>
    </location>
</feature>
<dbReference type="InterPro" id="IPR017946">
    <property type="entry name" value="PLC-like_Pdiesterase_TIM-brl"/>
</dbReference>
<proteinExistence type="predicted"/>
<feature type="repeat" description="ANK" evidence="4">
    <location>
        <begin position="209"/>
        <end position="245"/>
    </location>
</feature>
<dbReference type="Pfam" id="PF25329">
    <property type="entry name" value="C2_GDE1"/>
    <property type="match status" value="1"/>
</dbReference>
<dbReference type="PROSITE" id="PS51704">
    <property type="entry name" value="GP_PDE"/>
    <property type="match status" value="1"/>
</dbReference>
<keyword evidence="8" id="KW-1185">Reference proteome</keyword>
<evidence type="ECO:0000313" key="7">
    <source>
        <dbReference type="EMBL" id="KAK4206772.1"/>
    </source>
</evidence>
<dbReference type="SMART" id="SM00248">
    <property type="entry name" value="ANK"/>
    <property type="match status" value="5"/>
</dbReference>
<protein>
    <submittedName>
        <fullName evidence="7">Glycerophosphodiester phosphodiesterase</fullName>
    </submittedName>
</protein>
<comment type="caution">
    <text evidence="7">The sequence shown here is derived from an EMBL/GenBank/DDBJ whole genome shotgun (WGS) entry which is preliminary data.</text>
</comment>
<evidence type="ECO:0000313" key="8">
    <source>
        <dbReference type="Proteomes" id="UP001301769"/>
    </source>
</evidence>
<dbReference type="GO" id="GO:0047389">
    <property type="term" value="F:glycerophosphocholine phosphodiesterase activity"/>
    <property type="evidence" value="ECO:0007669"/>
    <property type="project" value="TreeGrafter"/>
</dbReference>
<evidence type="ECO:0000259" key="6">
    <source>
        <dbReference type="PROSITE" id="PS51704"/>
    </source>
</evidence>
<dbReference type="SUPFAM" id="SSF51695">
    <property type="entry name" value="PLC-like phosphodiesterases"/>
    <property type="match status" value="1"/>
</dbReference>
<dbReference type="InterPro" id="IPR051578">
    <property type="entry name" value="GDPD"/>
</dbReference>
<dbReference type="GO" id="GO:0046475">
    <property type="term" value="P:glycerophospholipid catabolic process"/>
    <property type="evidence" value="ECO:0007669"/>
    <property type="project" value="TreeGrafter"/>
</dbReference>
<dbReference type="Pfam" id="PF12796">
    <property type="entry name" value="Ank_2"/>
    <property type="match status" value="1"/>
</dbReference>
<dbReference type="InterPro" id="IPR002110">
    <property type="entry name" value="Ankyrin_rpt"/>
</dbReference>
<accession>A0AAN6XZY6</accession>
<keyword evidence="3 4" id="KW-0040">ANK repeat</keyword>